<dbReference type="PANTHER" id="PTHR31088">
    <property type="entry name" value="MEMBRANE-ASSOCIATED PROTEIN VIPP1, CHLOROPLASTIC"/>
    <property type="match status" value="1"/>
</dbReference>
<dbReference type="Pfam" id="PF04012">
    <property type="entry name" value="PspA_IM30"/>
    <property type="match status" value="1"/>
</dbReference>
<accession>A0A5J5AUJ6</accession>
<comment type="similarity">
    <text evidence="1">Belongs to the PspA/Vipp/IM30 family.</text>
</comment>
<evidence type="ECO:0000313" key="5">
    <source>
        <dbReference type="EMBL" id="KAA8533402.1"/>
    </source>
</evidence>
<name>A0A5J5AUJ6_9ASTE</name>
<dbReference type="PANTHER" id="PTHR31088:SF6">
    <property type="entry name" value="PHAGE SHOCK PROTEIN A"/>
    <property type="match status" value="1"/>
</dbReference>
<feature type="coiled-coil region" evidence="2">
    <location>
        <begin position="359"/>
        <end position="393"/>
    </location>
</feature>
<dbReference type="InterPro" id="IPR007157">
    <property type="entry name" value="PspA_VIPP1"/>
</dbReference>
<dbReference type="Gene3D" id="2.30.240.10">
    <property type="entry name" value="At5g01610-like"/>
    <property type="match status" value="1"/>
</dbReference>
<protein>
    <submittedName>
        <fullName evidence="5">Uncharacterized protein</fullName>
    </submittedName>
</protein>
<dbReference type="FunFam" id="2.30.240.10:FF:000002">
    <property type="entry name" value="Uncharacterized protein At3g07460"/>
    <property type="match status" value="1"/>
</dbReference>
<evidence type="ECO:0000256" key="1">
    <source>
        <dbReference type="ARBA" id="ARBA00043985"/>
    </source>
</evidence>
<evidence type="ECO:0000256" key="4">
    <source>
        <dbReference type="SAM" id="SignalP"/>
    </source>
</evidence>
<proteinExistence type="inferred from homology"/>
<dbReference type="SUPFAM" id="SSF141562">
    <property type="entry name" value="At5g01610-like"/>
    <property type="match status" value="1"/>
</dbReference>
<dbReference type="Proteomes" id="UP000325577">
    <property type="component" value="Linkage Group LG18"/>
</dbReference>
<organism evidence="5 6">
    <name type="scientific">Nyssa sinensis</name>
    <dbReference type="NCBI Taxonomy" id="561372"/>
    <lineage>
        <taxon>Eukaryota</taxon>
        <taxon>Viridiplantae</taxon>
        <taxon>Streptophyta</taxon>
        <taxon>Embryophyta</taxon>
        <taxon>Tracheophyta</taxon>
        <taxon>Spermatophyta</taxon>
        <taxon>Magnoliopsida</taxon>
        <taxon>eudicotyledons</taxon>
        <taxon>Gunneridae</taxon>
        <taxon>Pentapetalae</taxon>
        <taxon>asterids</taxon>
        <taxon>Cornales</taxon>
        <taxon>Nyssaceae</taxon>
        <taxon>Nyssa</taxon>
    </lineage>
</organism>
<dbReference type="OrthoDB" id="434485at2759"/>
<dbReference type="EMBL" id="CM018041">
    <property type="protein sequence ID" value="KAA8533402.1"/>
    <property type="molecule type" value="Genomic_DNA"/>
</dbReference>
<keyword evidence="2" id="KW-0175">Coiled coil</keyword>
<dbReference type="InterPro" id="IPR007493">
    <property type="entry name" value="DUF538"/>
</dbReference>
<keyword evidence="4" id="KW-0732">Signal</keyword>
<gene>
    <name evidence="5" type="ORF">F0562_031164</name>
</gene>
<sequence>MDHLIVLVFTIIMCLISRCSSIPSSVSSIYDVFQSNGLPIGLIPNGVTNFTVDPTNGRFEYHLEQTCDAKFESQVRFDWNVSGTLRYGQIAELSGVTAQELFLWFPVKAIRVDIPSSGIIYFDVGVVYKQYSLSMFETPRDCAAVDSLSPRTDMLLFNDRGRNVESPQTRKWQRTDWRPRVILVCKSLLRVGFLQNQKRMALKAPITGLSVVSTPSASLQTPSNSLVVVRAPPLKSYFFGGGVRALKVTQIRLAHSSRSRCNGHGGGALGAQMNLFDRFARVVKSYANAIISSFEDPEKILEQTVLEMNDDLTKMRQATAQVLASQKQLENKYKVAQQASEDWYRRAQLALEKGDEDLAREALKRRKSYADNANALKAQLDQQKSVVDNLVSNTRVGFYFLLLRGTPTVMILQRPFVCKNFPESLGVEFDQLEPPLVHLLHEFLLESKIQEAKSKKDTLRARAQSAKTATKVSEMLGNVSGNLEVLAMESQAEALNQLTTDDLEGKFALLESSSVDDDLANLKKELSGSTKKGELPPGRTAVASTNSAFPFRDTEIEKELNELRRKAKEF</sequence>
<feature type="region of interest" description="Disordered" evidence="3">
    <location>
        <begin position="528"/>
        <end position="547"/>
    </location>
</feature>
<feature type="chain" id="PRO_5023904142" evidence="4">
    <location>
        <begin position="22"/>
        <end position="570"/>
    </location>
</feature>
<evidence type="ECO:0000256" key="3">
    <source>
        <dbReference type="SAM" id="MobiDB-lite"/>
    </source>
</evidence>
<evidence type="ECO:0000313" key="6">
    <source>
        <dbReference type="Proteomes" id="UP000325577"/>
    </source>
</evidence>
<dbReference type="InterPro" id="IPR036758">
    <property type="entry name" value="At5g01610-like"/>
</dbReference>
<evidence type="ECO:0000256" key="2">
    <source>
        <dbReference type="SAM" id="Coils"/>
    </source>
</evidence>
<dbReference type="AlphaFoldDB" id="A0A5J5AUJ6"/>
<keyword evidence="6" id="KW-1185">Reference proteome</keyword>
<dbReference type="Pfam" id="PF04398">
    <property type="entry name" value="DUF538"/>
    <property type="match status" value="1"/>
</dbReference>
<reference evidence="5 6" key="1">
    <citation type="submission" date="2019-09" db="EMBL/GenBank/DDBJ databases">
        <title>A chromosome-level genome assembly of the Chinese tupelo Nyssa sinensis.</title>
        <authorList>
            <person name="Yang X."/>
            <person name="Kang M."/>
            <person name="Yang Y."/>
            <person name="Xiong H."/>
            <person name="Wang M."/>
            <person name="Zhang Z."/>
            <person name="Wang Z."/>
            <person name="Wu H."/>
            <person name="Ma T."/>
            <person name="Liu J."/>
            <person name="Xi Z."/>
        </authorList>
    </citation>
    <scope>NUCLEOTIDE SEQUENCE [LARGE SCALE GENOMIC DNA]</scope>
    <source>
        <strain evidence="5">J267</strain>
        <tissue evidence="5">Leaf</tissue>
    </source>
</reference>
<feature type="signal peptide" evidence="4">
    <location>
        <begin position="1"/>
        <end position="21"/>
    </location>
</feature>